<evidence type="ECO:0000313" key="1">
    <source>
        <dbReference type="EMBL" id="RJF83640.1"/>
    </source>
</evidence>
<dbReference type="Proteomes" id="UP000283458">
    <property type="component" value="Unassembled WGS sequence"/>
</dbReference>
<accession>A0A418W0V1</accession>
<protein>
    <recommendedName>
        <fullName evidence="3">Sulfotransferase domain-containing protein</fullName>
    </recommendedName>
</protein>
<dbReference type="Gene3D" id="3.40.50.300">
    <property type="entry name" value="P-loop containing nucleotide triphosphate hydrolases"/>
    <property type="match status" value="1"/>
</dbReference>
<keyword evidence="2" id="KW-1185">Reference proteome</keyword>
<dbReference type="AlphaFoldDB" id="A0A418W0V1"/>
<sequence>MQSSGSTAFTLFLAQRSDCLALVDVPNNFAAPRIVTDLDMVTKVVVTTAYPLAVHLERFRPDRVILLLRDPRDNYVSLRTKGYRNYSGLIDEKFLILDQMFAERERFDAVIEYEDFVARDPAVLETIRALGWPVEDDFYNYRRRHNEMLAALWQHVPDLMPDFEFVFGNVRGAEVSNRFVGQTRDEELDAKLEKLCPRLLAHYRARPLTGVRADRVKSGSM</sequence>
<evidence type="ECO:0008006" key="3">
    <source>
        <dbReference type="Google" id="ProtNLM"/>
    </source>
</evidence>
<dbReference type="InterPro" id="IPR027417">
    <property type="entry name" value="P-loop_NTPase"/>
</dbReference>
<proteinExistence type="predicted"/>
<organism evidence="1 2">
    <name type="scientific">Azospirillum cavernae</name>
    <dbReference type="NCBI Taxonomy" id="2320860"/>
    <lineage>
        <taxon>Bacteria</taxon>
        <taxon>Pseudomonadati</taxon>
        <taxon>Pseudomonadota</taxon>
        <taxon>Alphaproteobacteria</taxon>
        <taxon>Rhodospirillales</taxon>
        <taxon>Azospirillaceae</taxon>
        <taxon>Azospirillum</taxon>
    </lineage>
</organism>
<dbReference type="EMBL" id="QYUL01000001">
    <property type="protein sequence ID" value="RJF83640.1"/>
    <property type="molecule type" value="Genomic_DNA"/>
</dbReference>
<comment type="caution">
    <text evidence="1">The sequence shown here is derived from an EMBL/GenBank/DDBJ whole genome shotgun (WGS) entry which is preliminary data.</text>
</comment>
<name>A0A418W0V1_9PROT</name>
<gene>
    <name evidence="1" type="ORF">D3877_03045</name>
</gene>
<reference evidence="1 2" key="1">
    <citation type="submission" date="2018-09" db="EMBL/GenBank/DDBJ databases">
        <authorList>
            <person name="Zhu H."/>
        </authorList>
    </citation>
    <scope>NUCLEOTIDE SEQUENCE [LARGE SCALE GENOMIC DNA]</scope>
    <source>
        <strain evidence="1 2">K2W22B-5</strain>
    </source>
</reference>
<dbReference type="SUPFAM" id="SSF52540">
    <property type="entry name" value="P-loop containing nucleoside triphosphate hydrolases"/>
    <property type="match status" value="1"/>
</dbReference>
<evidence type="ECO:0000313" key="2">
    <source>
        <dbReference type="Proteomes" id="UP000283458"/>
    </source>
</evidence>